<evidence type="ECO:0000313" key="2">
    <source>
        <dbReference type="EMBL" id="KAF5842935.1"/>
    </source>
</evidence>
<evidence type="ECO:0000313" key="3">
    <source>
        <dbReference type="Proteomes" id="UP000815325"/>
    </source>
</evidence>
<feature type="region of interest" description="Disordered" evidence="1">
    <location>
        <begin position="1"/>
        <end position="33"/>
    </location>
</feature>
<evidence type="ECO:0000256" key="1">
    <source>
        <dbReference type="SAM" id="MobiDB-lite"/>
    </source>
</evidence>
<proteinExistence type="predicted"/>
<sequence length="33" mass="3365">MGGPRRHGPGGSQRQWLESAGTPAVFGSGNSQP</sequence>
<accession>A0ABQ7H7V9</accession>
<protein>
    <submittedName>
        <fullName evidence="2">Uncharacterized protein</fullName>
    </submittedName>
</protein>
<reference evidence="2" key="1">
    <citation type="submission" date="2017-08" db="EMBL/GenBank/DDBJ databases">
        <authorList>
            <person name="Polle J.E."/>
            <person name="Barry K."/>
            <person name="Cushman J."/>
            <person name="Schmutz J."/>
            <person name="Tran D."/>
            <person name="Hathwaick L.T."/>
            <person name="Yim W.C."/>
            <person name="Jenkins J."/>
            <person name="Mckie-Krisberg Z.M."/>
            <person name="Prochnik S."/>
            <person name="Lindquist E."/>
            <person name="Dockter R.B."/>
            <person name="Adam C."/>
            <person name="Molina H."/>
            <person name="Bunkerborg J."/>
            <person name="Jin E."/>
            <person name="Buchheim M."/>
            <person name="Magnuson J."/>
        </authorList>
    </citation>
    <scope>NUCLEOTIDE SEQUENCE</scope>
    <source>
        <strain evidence="2">CCAP 19/18</strain>
    </source>
</reference>
<name>A0ABQ7H7V9_DUNSA</name>
<gene>
    <name evidence="2" type="ORF">DUNSADRAFT_3962</name>
</gene>
<organism evidence="2 3">
    <name type="scientific">Dunaliella salina</name>
    <name type="common">Green alga</name>
    <name type="synonym">Protococcus salinus</name>
    <dbReference type="NCBI Taxonomy" id="3046"/>
    <lineage>
        <taxon>Eukaryota</taxon>
        <taxon>Viridiplantae</taxon>
        <taxon>Chlorophyta</taxon>
        <taxon>core chlorophytes</taxon>
        <taxon>Chlorophyceae</taxon>
        <taxon>CS clade</taxon>
        <taxon>Chlamydomonadales</taxon>
        <taxon>Dunaliellaceae</taxon>
        <taxon>Dunaliella</taxon>
    </lineage>
</organism>
<comment type="caution">
    <text evidence="2">The sequence shown here is derived from an EMBL/GenBank/DDBJ whole genome shotgun (WGS) entry which is preliminary data.</text>
</comment>
<keyword evidence="3" id="KW-1185">Reference proteome</keyword>
<dbReference type="Proteomes" id="UP000815325">
    <property type="component" value="Unassembled WGS sequence"/>
</dbReference>
<dbReference type="EMBL" id="MU069452">
    <property type="protein sequence ID" value="KAF5842935.1"/>
    <property type="molecule type" value="Genomic_DNA"/>
</dbReference>